<feature type="domain" description="PEP-utilising enzyme mobile" evidence="13">
    <location>
        <begin position="436"/>
        <end position="516"/>
    </location>
</feature>
<keyword evidence="11" id="KW-0460">Magnesium</keyword>
<evidence type="ECO:0000256" key="8">
    <source>
        <dbReference type="ARBA" id="ARBA00022741"/>
    </source>
</evidence>
<keyword evidence="9" id="KW-0418">Kinase</keyword>
<evidence type="ECO:0000256" key="6">
    <source>
        <dbReference type="ARBA" id="ARBA00022679"/>
    </source>
</evidence>
<feature type="domain" description="Pyruvate phosphate dikinase AMP/ATP-binding" evidence="14">
    <location>
        <begin position="310"/>
        <end position="370"/>
    </location>
</feature>
<gene>
    <name evidence="16" type="primary">ppdK</name>
    <name evidence="16" type="ORF">O7A05_18845</name>
</gene>
<evidence type="ECO:0000256" key="3">
    <source>
        <dbReference type="ARBA" id="ARBA00007837"/>
    </source>
</evidence>
<evidence type="ECO:0000259" key="14">
    <source>
        <dbReference type="Pfam" id="PF01326"/>
    </source>
</evidence>
<dbReference type="Proteomes" id="UP001366503">
    <property type="component" value="Unassembled WGS sequence"/>
</dbReference>
<dbReference type="EMBL" id="JAPYKO010000013">
    <property type="protein sequence ID" value="MEI9404201.1"/>
    <property type="molecule type" value="Genomic_DNA"/>
</dbReference>
<dbReference type="PANTHER" id="PTHR22931">
    <property type="entry name" value="PHOSPHOENOLPYRUVATE DIKINASE-RELATED"/>
    <property type="match status" value="1"/>
</dbReference>
<keyword evidence="7" id="KW-0479">Metal-binding</keyword>
<name>A0ABU8KGG3_9HYPH</name>
<organism evidence="16 17">
    <name type="scientific">Mesorhizobium argentiipisi</name>
    <dbReference type="NCBI Taxonomy" id="3015175"/>
    <lineage>
        <taxon>Bacteria</taxon>
        <taxon>Pseudomonadati</taxon>
        <taxon>Pseudomonadota</taxon>
        <taxon>Alphaproteobacteria</taxon>
        <taxon>Hyphomicrobiales</taxon>
        <taxon>Phyllobacteriaceae</taxon>
        <taxon>Mesorhizobium</taxon>
    </lineage>
</organism>
<dbReference type="RefSeq" id="WP_337094492.1">
    <property type="nucleotide sequence ID" value="NZ_JAPYKO010000013.1"/>
</dbReference>
<dbReference type="InterPro" id="IPR000121">
    <property type="entry name" value="PEP_util_C"/>
</dbReference>
<dbReference type="Pfam" id="PF02896">
    <property type="entry name" value="PEP-utilizers_C"/>
    <property type="match status" value="1"/>
</dbReference>
<dbReference type="InterPro" id="IPR023151">
    <property type="entry name" value="PEP_util_CS"/>
</dbReference>
<proteinExistence type="inferred from homology"/>
<keyword evidence="8" id="KW-0547">Nucleotide-binding</keyword>
<dbReference type="NCBIfam" id="NF004531">
    <property type="entry name" value="PRK05878.1"/>
    <property type="match status" value="1"/>
</dbReference>
<dbReference type="Gene3D" id="1.10.189.10">
    <property type="entry name" value="Pyruvate Phosphate Dikinase, domain 2"/>
    <property type="match status" value="1"/>
</dbReference>
<evidence type="ECO:0000313" key="17">
    <source>
        <dbReference type="Proteomes" id="UP001366503"/>
    </source>
</evidence>
<dbReference type="InterPro" id="IPR013815">
    <property type="entry name" value="ATP_grasp_subdomain_1"/>
</dbReference>
<dbReference type="Pfam" id="PF00391">
    <property type="entry name" value="PEP-utilizers"/>
    <property type="match status" value="1"/>
</dbReference>
<comment type="caution">
    <text evidence="16">The sequence shown here is derived from an EMBL/GenBank/DDBJ whole genome shotgun (WGS) entry which is preliminary data.</text>
</comment>
<dbReference type="PROSITE" id="PS00370">
    <property type="entry name" value="PEP_ENZYMES_PHOS_SITE"/>
    <property type="match status" value="1"/>
</dbReference>
<dbReference type="InterPro" id="IPR008279">
    <property type="entry name" value="PEP-util_enz_mobile_dom"/>
</dbReference>
<dbReference type="GO" id="GO:0050242">
    <property type="term" value="F:pyruvate, phosphate dikinase activity"/>
    <property type="evidence" value="ECO:0007669"/>
    <property type="project" value="UniProtKB-EC"/>
</dbReference>
<dbReference type="InterPro" id="IPR015813">
    <property type="entry name" value="Pyrv/PenolPyrv_kinase-like_dom"/>
</dbReference>
<evidence type="ECO:0000259" key="15">
    <source>
        <dbReference type="Pfam" id="PF02896"/>
    </source>
</evidence>
<dbReference type="InterPro" id="IPR018274">
    <property type="entry name" value="PEP_util_AS"/>
</dbReference>
<keyword evidence="6 16" id="KW-0808">Transferase</keyword>
<protein>
    <recommendedName>
        <fullName evidence="5 12">Pyruvate, phosphate dikinase</fullName>
        <ecNumber evidence="4 12">2.7.9.1</ecNumber>
    </recommendedName>
</protein>
<keyword evidence="10" id="KW-0067">ATP-binding</keyword>
<dbReference type="PANTHER" id="PTHR22931:SF9">
    <property type="entry name" value="PYRUVATE, PHOSPHATE DIKINASE 1, CHLOROPLASTIC"/>
    <property type="match status" value="1"/>
</dbReference>
<dbReference type="SUPFAM" id="SSF56059">
    <property type="entry name" value="Glutathione synthetase ATP-binding domain-like"/>
    <property type="match status" value="1"/>
</dbReference>
<evidence type="ECO:0000313" key="16">
    <source>
        <dbReference type="EMBL" id="MEI9404201.1"/>
    </source>
</evidence>
<dbReference type="PIRSF" id="PIRSF000853">
    <property type="entry name" value="PPDK"/>
    <property type="match status" value="1"/>
</dbReference>
<sequence length="894" mass="96751">MTKWVYTFGDGAAEGSAGDRNLLGGKGANLAEMCSLGLPVPPGFTITTEVCNAYYTNGRTYPEALEADVVAALDHIGRITGRRFGDPSKLLLVSVRSGARASMPGMMDTVLNLGLNDETVEALAADSGDARFAYDSYRRFIQMYSDVVMGLDHEVFEEILEDQKASLGHELDTELTAEEWQGVISLYKAKVKEELGKPFPQDPHEQLWGAIGAVFSSWMNSRAITYRRLHDIPESWGTAVNVQAMVFGNMGDTSATGVAFTRNPSTGDRQLYGEFLVNAQGEDVVAGIRTPQNITEAARIAAGSDKPSLQKLMPDAFRAFVDISDRLEKHYRDMQDLEFTIERGKLWMLQTRSGKRTAKAALKIAVEMAKDALITKEEAVGRIDPASLDQLLHPTIDPKAARDVIGMGLPASPGAATGEIVFSSADAEDARAQGRKAILVRIETSPEDIHGMHAAEGILTTRGGMTSHAAVVARGMGKPCVSGAGSLRVDYKAGTLLSMGQTFRKGDIITIDGGNGQVLKGAVAMLQPELSGDFAAIMEWADAARRMKVRTNAETPLDARMARSFGAEGIGLCRTEHMFFEGDRIVAMREMILADTEKDRRAALDKLLPMQRSDFLELFEIMAGLPVTIRLLDPPLHEFLPKTEAELAEVATAMNVSADKLRQRTEALHEFNPMLGHRGCRLAVSYPEIAEMQARAIFEAAVEAGRKAGALVVPEIMVPLVGLVKELQYVKARIDAVAQSVMQETGTKIDYLTGTMIELPRAAIRAHVIAEAAEFFSFGTNDLTQTTFGISRDDAASFLETYRQKGIIEQDPFVSLDVDGVGELVRIAAEKGKATRPAIKLGICGEHGGDPASIRFCEEVGLDYVSCSPYRVPIARLAAAQAAVAAAKSAAKRA</sequence>
<dbReference type="InterPro" id="IPR010121">
    <property type="entry name" value="Pyruvate_phosphate_dikinase"/>
</dbReference>
<evidence type="ECO:0000259" key="13">
    <source>
        <dbReference type="Pfam" id="PF00391"/>
    </source>
</evidence>
<evidence type="ECO:0000256" key="9">
    <source>
        <dbReference type="ARBA" id="ARBA00022777"/>
    </source>
</evidence>
<evidence type="ECO:0000256" key="10">
    <source>
        <dbReference type="ARBA" id="ARBA00022840"/>
    </source>
</evidence>
<dbReference type="Gene3D" id="3.50.30.10">
    <property type="entry name" value="Phosphohistidine domain"/>
    <property type="match status" value="1"/>
</dbReference>
<evidence type="ECO:0000256" key="11">
    <source>
        <dbReference type="ARBA" id="ARBA00022842"/>
    </source>
</evidence>
<dbReference type="Gene3D" id="3.30.470.20">
    <property type="entry name" value="ATP-grasp fold, B domain"/>
    <property type="match status" value="1"/>
</dbReference>
<evidence type="ECO:0000256" key="2">
    <source>
        <dbReference type="ARBA" id="ARBA00003144"/>
    </source>
</evidence>
<dbReference type="Gene3D" id="1.20.80.30">
    <property type="match status" value="1"/>
</dbReference>
<dbReference type="Pfam" id="PF01326">
    <property type="entry name" value="PPDK_N"/>
    <property type="match status" value="3"/>
</dbReference>
<comment type="similarity">
    <text evidence="3 12">Belongs to the PEP-utilizing enzyme family.</text>
</comment>
<dbReference type="Gene3D" id="3.20.20.60">
    <property type="entry name" value="Phosphoenolpyruvate-binding domains"/>
    <property type="match status" value="1"/>
</dbReference>
<reference evidence="16 17" key="1">
    <citation type="submission" date="2022-12" db="EMBL/GenBank/DDBJ databases">
        <authorList>
            <person name="Muema E."/>
        </authorList>
    </citation>
    <scope>NUCLEOTIDE SEQUENCE [LARGE SCALE GENOMIC DNA]</scope>
    <source>
        <strain evidence="17">1330</strain>
    </source>
</reference>
<dbReference type="PROSITE" id="PS00742">
    <property type="entry name" value="PEP_ENZYMES_2"/>
    <property type="match status" value="1"/>
</dbReference>
<comment type="cofactor">
    <cofactor evidence="1 12">
        <name>Mg(2+)</name>
        <dbReference type="ChEBI" id="CHEBI:18420"/>
    </cofactor>
</comment>
<keyword evidence="16" id="KW-0670">Pyruvate</keyword>
<dbReference type="SUPFAM" id="SSF52009">
    <property type="entry name" value="Phosphohistidine domain"/>
    <property type="match status" value="1"/>
</dbReference>
<evidence type="ECO:0000256" key="5">
    <source>
        <dbReference type="ARBA" id="ARBA00020138"/>
    </source>
</evidence>
<dbReference type="InterPro" id="IPR002192">
    <property type="entry name" value="PPDK_AMP/ATP-bd"/>
</dbReference>
<evidence type="ECO:0000256" key="1">
    <source>
        <dbReference type="ARBA" id="ARBA00001946"/>
    </source>
</evidence>
<dbReference type="SUPFAM" id="SSF51621">
    <property type="entry name" value="Phosphoenolpyruvate/pyruvate domain"/>
    <property type="match status" value="1"/>
</dbReference>
<evidence type="ECO:0000256" key="12">
    <source>
        <dbReference type="PIRNR" id="PIRNR000853"/>
    </source>
</evidence>
<comment type="catalytic activity">
    <reaction evidence="12">
        <text>pyruvate + phosphate + ATP = phosphoenolpyruvate + AMP + diphosphate + H(+)</text>
        <dbReference type="Rhea" id="RHEA:10756"/>
        <dbReference type="ChEBI" id="CHEBI:15361"/>
        <dbReference type="ChEBI" id="CHEBI:15378"/>
        <dbReference type="ChEBI" id="CHEBI:30616"/>
        <dbReference type="ChEBI" id="CHEBI:33019"/>
        <dbReference type="ChEBI" id="CHEBI:43474"/>
        <dbReference type="ChEBI" id="CHEBI:58702"/>
        <dbReference type="ChEBI" id="CHEBI:456215"/>
        <dbReference type="EC" id="2.7.9.1"/>
    </reaction>
</comment>
<feature type="domain" description="Pyruvate phosphate dikinase AMP/ATP-binding" evidence="14">
    <location>
        <begin position="21"/>
        <end position="57"/>
    </location>
</feature>
<keyword evidence="17" id="KW-1185">Reference proteome</keyword>
<dbReference type="NCBIfam" id="TIGR01828">
    <property type="entry name" value="pyru_phos_dikin"/>
    <property type="match status" value="1"/>
</dbReference>
<dbReference type="EC" id="2.7.9.1" evidence="4 12"/>
<feature type="domain" description="PEP-utilising enzyme C-terminal" evidence="15">
    <location>
        <begin position="531"/>
        <end position="883"/>
    </location>
</feature>
<comment type="function">
    <text evidence="2">Catalyzes the reversible phosphorylation of pyruvate and phosphate.</text>
</comment>
<evidence type="ECO:0000256" key="4">
    <source>
        <dbReference type="ARBA" id="ARBA00011994"/>
    </source>
</evidence>
<dbReference type="InterPro" id="IPR036637">
    <property type="entry name" value="Phosphohistidine_dom_sf"/>
</dbReference>
<dbReference type="InterPro" id="IPR040442">
    <property type="entry name" value="Pyrv_kinase-like_dom_sf"/>
</dbReference>
<evidence type="ECO:0000256" key="7">
    <source>
        <dbReference type="ARBA" id="ARBA00022723"/>
    </source>
</evidence>
<accession>A0ABU8KGG3</accession>
<dbReference type="Gene3D" id="3.30.1490.20">
    <property type="entry name" value="ATP-grasp fold, A domain"/>
    <property type="match status" value="1"/>
</dbReference>
<feature type="domain" description="Pyruvate phosphate dikinase AMP/ATP-binding" evidence="14">
    <location>
        <begin position="62"/>
        <end position="295"/>
    </location>
</feature>